<dbReference type="GO" id="GO:0005886">
    <property type="term" value="C:plasma membrane"/>
    <property type="evidence" value="ECO:0007669"/>
    <property type="project" value="TreeGrafter"/>
</dbReference>
<dbReference type="GO" id="GO:0003725">
    <property type="term" value="F:double-stranded RNA binding"/>
    <property type="evidence" value="ECO:0007669"/>
    <property type="project" value="TreeGrafter"/>
</dbReference>
<evidence type="ECO:0000313" key="3">
    <source>
        <dbReference type="Proteomes" id="UP000675881"/>
    </source>
</evidence>
<dbReference type="AlphaFoldDB" id="A0A7R8GYW3"/>
<dbReference type="Gene3D" id="3.30.160.20">
    <property type="match status" value="2"/>
</dbReference>
<dbReference type="GO" id="GO:0098964">
    <property type="term" value="P:anterograde dendritic transport of messenger ribonucleoprotein complex"/>
    <property type="evidence" value="ECO:0007669"/>
    <property type="project" value="TreeGrafter"/>
</dbReference>
<reference evidence="2" key="1">
    <citation type="submission" date="2021-02" db="EMBL/GenBank/DDBJ databases">
        <authorList>
            <person name="Bekaert M."/>
        </authorList>
    </citation>
    <scope>NUCLEOTIDE SEQUENCE</scope>
    <source>
        <strain evidence="2">IoA-00</strain>
    </source>
</reference>
<dbReference type="GO" id="GO:0043025">
    <property type="term" value="C:neuronal cell body"/>
    <property type="evidence" value="ECO:0007669"/>
    <property type="project" value="TreeGrafter"/>
</dbReference>
<dbReference type="GO" id="GO:0010494">
    <property type="term" value="C:cytoplasmic stress granule"/>
    <property type="evidence" value="ECO:0007669"/>
    <property type="project" value="TreeGrafter"/>
</dbReference>
<gene>
    <name evidence="2" type="ORF">LSAA_1396</name>
</gene>
<dbReference type="PROSITE" id="PS50137">
    <property type="entry name" value="DS_RBD"/>
    <property type="match status" value="1"/>
</dbReference>
<protein>
    <submittedName>
        <fullName evidence="2">STAU</fullName>
    </submittedName>
</protein>
<dbReference type="Proteomes" id="UP000675881">
    <property type="component" value="Chromosome 1"/>
</dbReference>
<dbReference type="SMART" id="SM00358">
    <property type="entry name" value="DSRM"/>
    <property type="match status" value="1"/>
</dbReference>
<keyword evidence="3" id="KW-1185">Reference proteome</keyword>
<dbReference type="SUPFAM" id="SSF54768">
    <property type="entry name" value="dsRNA-binding domain-like"/>
    <property type="match status" value="2"/>
</dbReference>
<sequence length="285" mass="32022">MTALLDDSHPFHRQYLQNNYGVGGGGGYNFPSWNYGCTLENNTQTGAFETFYNGVRESKRHEVPIASPVPPPSLSLPSSRQHHLRNLAQLPRKMKIHKKKVLEEAPNEQQQEDASPEKPIQEILEAWNGKQVSEEGPPHMKVFTWCLKIGDISVVASANSKKGAKNKAAEDMARKLDKLPKAKKRAHPFQMMGYPPPMMYGMNPMINNKEGNASSSSVENKPKLPNPSQDNPISQLYEYCKRIKGPEPVFTTISEKPIESCVTDRGFYRKKVEFTLQVEVAGKKV</sequence>
<dbReference type="GO" id="GO:0008298">
    <property type="term" value="P:intracellular mRNA localization"/>
    <property type="evidence" value="ECO:0007669"/>
    <property type="project" value="TreeGrafter"/>
</dbReference>
<feature type="compositionally biased region" description="Polar residues" evidence="1">
    <location>
        <begin position="209"/>
        <end position="219"/>
    </location>
</feature>
<dbReference type="GO" id="GO:0035418">
    <property type="term" value="P:protein localization to synapse"/>
    <property type="evidence" value="ECO:0007669"/>
    <property type="project" value="TreeGrafter"/>
</dbReference>
<evidence type="ECO:0000313" key="2">
    <source>
        <dbReference type="EMBL" id="CAF2753950.1"/>
    </source>
</evidence>
<evidence type="ECO:0000256" key="1">
    <source>
        <dbReference type="SAM" id="MobiDB-lite"/>
    </source>
</evidence>
<dbReference type="PANTHER" id="PTHR46054">
    <property type="entry name" value="MATERNAL EFFECT PROTEIN STAUFEN"/>
    <property type="match status" value="1"/>
</dbReference>
<dbReference type="PANTHER" id="PTHR46054:SF3">
    <property type="entry name" value="MATERNAL EFFECT PROTEIN STAUFEN"/>
    <property type="match status" value="1"/>
</dbReference>
<dbReference type="OrthoDB" id="10037267at2759"/>
<dbReference type="GO" id="GO:0007281">
    <property type="term" value="P:germ cell development"/>
    <property type="evidence" value="ECO:0007669"/>
    <property type="project" value="TreeGrafter"/>
</dbReference>
<proteinExistence type="predicted"/>
<dbReference type="GO" id="GO:0032839">
    <property type="term" value="C:dendrite cytoplasm"/>
    <property type="evidence" value="ECO:0007669"/>
    <property type="project" value="GOC"/>
</dbReference>
<dbReference type="EMBL" id="HG994580">
    <property type="protein sequence ID" value="CAF2753950.1"/>
    <property type="molecule type" value="Genomic_DNA"/>
</dbReference>
<dbReference type="Pfam" id="PF00035">
    <property type="entry name" value="dsrm"/>
    <property type="match status" value="1"/>
</dbReference>
<name>A0A7R8GYW3_LEPSM</name>
<feature type="region of interest" description="Disordered" evidence="1">
    <location>
        <begin position="204"/>
        <end position="231"/>
    </location>
</feature>
<dbReference type="GO" id="GO:0003729">
    <property type="term" value="F:mRNA binding"/>
    <property type="evidence" value="ECO:0007669"/>
    <property type="project" value="TreeGrafter"/>
</dbReference>
<dbReference type="InterPro" id="IPR014720">
    <property type="entry name" value="dsRBD_dom"/>
</dbReference>
<accession>A0A7R8GYW3</accession>
<organism evidence="2 3">
    <name type="scientific">Lepeophtheirus salmonis</name>
    <name type="common">Salmon louse</name>
    <name type="synonym">Caligus salmonis</name>
    <dbReference type="NCBI Taxonomy" id="72036"/>
    <lineage>
        <taxon>Eukaryota</taxon>
        <taxon>Metazoa</taxon>
        <taxon>Ecdysozoa</taxon>
        <taxon>Arthropoda</taxon>
        <taxon>Crustacea</taxon>
        <taxon>Multicrustacea</taxon>
        <taxon>Hexanauplia</taxon>
        <taxon>Copepoda</taxon>
        <taxon>Siphonostomatoida</taxon>
        <taxon>Caligidae</taxon>
        <taxon>Lepeophtheirus</taxon>
    </lineage>
</organism>
<dbReference type="InterPro" id="IPR051740">
    <property type="entry name" value="DRBM-containing_protein"/>
</dbReference>